<keyword evidence="1" id="KW-0812">Transmembrane</keyword>
<keyword evidence="1" id="KW-1133">Transmembrane helix</keyword>
<evidence type="ECO:0000259" key="2">
    <source>
        <dbReference type="Pfam" id="PF09835"/>
    </source>
</evidence>
<sequence>MVFKRRDKRPIWQIVTDFFYPRGGWARAYRYVKHRMHRLPDPPDRIARGIFAGVAVCFTPFFGFHFFWAVIVAKLMRGNIFAALLATFFGNPVTFPIIGALSLSLGHFMLGTTFEESANATLVAKFIAAGADFKDNFFALFTDKGADWSNLSEFYSEVYLPYLVGGLAPGVIAGTIAYYLSVPVITVYKNRRKGRLKKKLEELRKKALKKADETRSKR</sequence>
<comment type="caution">
    <text evidence="3">The sequence shown here is derived from an EMBL/GenBank/DDBJ whole genome shotgun (WGS) entry which is preliminary data.</text>
</comment>
<feature type="transmembrane region" description="Helical" evidence="1">
    <location>
        <begin position="159"/>
        <end position="188"/>
    </location>
</feature>
<evidence type="ECO:0000313" key="4">
    <source>
        <dbReference type="Proteomes" id="UP001589683"/>
    </source>
</evidence>
<accession>A0ABV5JH86</accession>
<evidence type="ECO:0000313" key="3">
    <source>
        <dbReference type="EMBL" id="MFB9232832.1"/>
    </source>
</evidence>
<dbReference type="Pfam" id="PF09835">
    <property type="entry name" value="DUF2062"/>
    <property type="match status" value="1"/>
</dbReference>
<proteinExistence type="predicted"/>
<dbReference type="PANTHER" id="PTHR40547:SF1">
    <property type="entry name" value="SLL0298 PROTEIN"/>
    <property type="match status" value="1"/>
</dbReference>
<organism evidence="3 4">
    <name type="scientific">Pseudohalocynthiibacter aestuariivivens</name>
    <dbReference type="NCBI Taxonomy" id="1591409"/>
    <lineage>
        <taxon>Bacteria</taxon>
        <taxon>Pseudomonadati</taxon>
        <taxon>Pseudomonadota</taxon>
        <taxon>Alphaproteobacteria</taxon>
        <taxon>Rhodobacterales</taxon>
        <taxon>Paracoccaceae</taxon>
        <taxon>Pseudohalocynthiibacter</taxon>
    </lineage>
</organism>
<dbReference type="PANTHER" id="PTHR40547">
    <property type="entry name" value="SLL0298 PROTEIN"/>
    <property type="match status" value="1"/>
</dbReference>
<dbReference type="EMBL" id="JBHMEA010000044">
    <property type="protein sequence ID" value="MFB9232832.1"/>
    <property type="molecule type" value="Genomic_DNA"/>
</dbReference>
<reference evidence="3 4" key="1">
    <citation type="submission" date="2024-09" db="EMBL/GenBank/DDBJ databases">
        <authorList>
            <person name="Sun Q."/>
            <person name="Mori K."/>
        </authorList>
    </citation>
    <scope>NUCLEOTIDE SEQUENCE [LARGE SCALE GENOMIC DNA]</scope>
    <source>
        <strain evidence="3 4">CECT 8726</strain>
    </source>
</reference>
<gene>
    <name evidence="3" type="ORF">ACFFUT_13655</name>
</gene>
<name>A0ABV5JH86_9RHOB</name>
<keyword evidence="1" id="KW-0472">Membrane</keyword>
<feature type="transmembrane region" description="Helical" evidence="1">
    <location>
        <begin position="80"/>
        <end position="103"/>
    </location>
</feature>
<dbReference type="InterPro" id="IPR018639">
    <property type="entry name" value="DUF2062"/>
</dbReference>
<dbReference type="Proteomes" id="UP001589683">
    <property type="component" value="Unassembled WGS sequence"/>
</dbReference>
<feature type="domain" description="DUF2062" evidence="2">
    <location>
        <begin position="27"/>
        <end position="192"/>
    </location>
</feature>
<protein>
    <submittedName>
        <fullName evidence="3">DUF2062 domain-containing protein</fullName>
    </submittedName>
</protein>
<dbReference type="RefSeq" id="WP_213887161.1">
    <property type="nucleotide sequence ID" value="NZ_JAGFNU010000001.1"/>
</dbReference>
<feature type="transmembrane region" description="Helical" evidence="1">
    <location>
        <begin position="46"/>
        <end position="68"/>
    </location>
</feature>
<evidence type="ECO:0000256" key="1">
    <source>
        <dbReference type="SAM" id="Phobius"/>
    </source>
</evidence>
<keyword evidence="4" id="KW-1185">Reference proteome</keyword>